<gene>
    <name evidence="1" type="ORF">PLEI_3033</name>
</gene>
<sequence length="71" mass="8464">MNNSLNKRFNNFGFSVAKGSEISPYELKKAGVIMKEFRFYPSDINEIRRLLPDFLISQTKHKNFRFYRLSI</sequence>
<accession>V5F2C0</accession>
<dbReference type="AlphaFoldDB" id="V5F2C0"/>
<evidence type="ECO:0000313" key="1">
    <source>
        <dbReference type="EMBL" id="GAD31375.1"/>
    </source>
</evidence>
<evidence type="ECO:0000313" key="2">
    <source>
        <dbReference type="Proteomes" id="UP000030675"/>
    </source>
</evidence>
<name>V5F2C0_PHOLE</name>
<reference evidence="2" key="1">
    <citation type="submission" date="2012-12" db="EMBL/GenBank/DDBJ databases">
        <title>Genome Sequence of Photobacterium leiognathi lrivu.4.1.</title>
        <authorList>
            <person name="Urbanczyk H."/>
            <person name="Ogura Y."/>
            <person name="Hayashi T."/>
            <person name="Dunlap P.V."/>
        </authorList>
    </citation>
    <scope>NUCLEOTIDE SEQUENCE [LARGE SCALE GENOMIC DNA]</scope>
    <source>
        <strain evidence="2">lrivu.4.1</strain>
    </source>
</reference>
<dbReference type="HOGENOM" id="CLU_2736539_0_0_6"/>
<proteinExistence type="predicted"/>
<dbReference type="RefSeq" id="WP_023934209.1">
    <property type="nucleotide sequence ID" value="NZ_DF196820.1"/>
</dbReference>
<dbReference type="EMBL" id="DF196820">
    <property type="protein sequence ID" value="GAD31375.1"/>
    <property type="molecule type" value="Genomic_DNA"/>
</dbReference>
<protein>
    <submittedName>
        <fullName evidence="1">Uncharacterized protein</fullName>
    </submittedName>
</protein>
<dbReference type="Proteomes" id="UP000030675">
    <property type="component" value="Unassembled WGS sequence"/>
</dbReference>
<organism evidence="1 2">
    <name type="scientific">Photobacterium leiognathi lrivu.4.1</name>
    <dbReference type="NCBI Taxonomy" id="1248232"/>
    <lineage>
        <taxon>Bacteria</taxon>
        <taxon>Pseudomonadati</taxon>
        <taxon>Pseudomonadota</taxon>
        <taxon>Gammaproteobacteria</taxon>
        <taxon>Vibrionales</taxon>
        <taxon>Vibrionaceae</taxon>
        <taxon>Photobacterium</taxon>
    </lineage>
</organism>